<evidence type="ECO:0000313" key="13">
    <source>
        <dbReference type="EMBL" id="CAF3674988.1"/>
    </source>
</evidence>
<keyword evidence="6 10" id="KW-1133">Transmembrane helix</keyword>
<evidence type="ECO:0000256" key="9">
    <source>
        <dbReference type="PROSITE-ProRule" id="PRU00176"/>
    </source>
</evidence>
<dbReference type="AlphaFoldDB" id="A0A813YXJ3"/>
<keyword evidence="14" id="KW-1185">Reference proteome</keyword>
<keyword evidence="4 10" id="KW-0812">Transmembrane</keyword>
<dbReference type="EMBL" id="CAJOBC010001379">
    <property type="protein sequence ID" value="CAF3674988.1"/>
    <property type="molecule type" value="Genomic_DNA"/>
</dbReference>
<evidence type="ECO:0000256" key="3">
    <source>
        <dbReference type="ARBA" id="ARBA00014604"/>
    </source>
</evidence>
<dbReference type="EMBL" id="CAJNOQ010001379">
    <property type="protein sequence ID" value="CAF0890591.1"/>
    <property type="molecule type" value="Genomic_DNA"/>
</dbReference>
<dbReference type="InterPro" id="IPR026571">
    <property type="entry name" value="Tmem186"/>
</dbReference>
<evidence type="ECO:0000313" key="14">
    <source>
        <dbReference type="Proteomes" id="UP000663829"/>
    </source>
</evidence>
<feature type="domain" description="RRM" evidence="11">
    <location>
        <begin position="24"/>
        <end position="95"/>
    </location>
</feature>
<dbReference type="InterPro" id="IPR000504">
    <property type="entry name" value="RRM_dom"/>
</dbReference>
<dbReference type="Proteomes" id="UP000681722">
    <property type="component" value="Unassembled WGS sequence"/>
</dbReference>
<protein>
    <recommendedName>
        <fullName evidence="3">Transmembrane protein 186</fullName>
    </recommendedName>
</protein>
<name>A0A813YXJ3_9BILA</name>
<dbReference type="GO" id="GO:0003723">
    <property type="term" value="F:RNA binding"/>
    <property type="evidence" value="ECO:0007669"/>
    <property type="project" value="UniProtKB-UniRule"/>
</dbReference>
<organism evidence="12 14">
    <name type="scientific">Didymodactylos carnosus</name>
    <dbReference type="NCBI Taxonomy" id="1234261"/>
    <lineage>
        <taxon>Eukaryota</taxon>
        <taxon>Metazoa</taxon>
        <taxon>Spiralia</taxon>
        <taxon>Gnathifera</taxon>
        <taxon>Rotifera</taxon>
        <taxon>Eurotatoria</taxon>
        <taxon>Bdelloidea</taxon>
        <taxon>Philodinida</taxon>
        <taxon>Philodinidae</taxon>
        <taxon>Didymodactylos</taxon>
    </lineage>
</organism>
<evidence type="ECO:0000256" key="1">
    <source>
        <dbReference type="ARBA" id="ARBA00004448"/>
    </source>
</evidence>
<evidence type="ECO:0000313" key="12">
    <source>
        <dbReference type="EMBL" id="CAF0890591.1"/>
    </source>
</evidence>
<keyword evidence="8 10" id="KW-0472">Membrane</keyword>
<dbReference type="InterPro" id="IPR035979">
    <property type="entry name" value="RBD_domain_sf"/>
</dbReference>
<comment type="subcellular location">
    <subcellularLocation>
        <location evidence="1">Mitochondrion inner membrane</location>
        <topology evidence="1">Multi-pass membrane protein</topology>
    </subcellularLocation>
</comment>
<dbReference type="SMART" id="SM00360">
    <property type="entry name" value="RRM"/>
    <property type="match status" value="1"/>
</dbReference>
<evidence type="ECO:0000256" key="7">
    <source>
        <dbReference type="ARBA" id="ARBA00023128"/>
    </source>
</evidence>
<evidence type="ECO:0000256" key="6">
    <source>
        <dbReference type="ARBA" id="ARBA00022989"/>
    </source>
</evidence>
<dbReference type="PROSITE" id="PS50102">
    <property type="entry name" value="RRM"/>
    <property type="match status" value="1"/>
</dbReference>
<sequence>PTRIGRSTATVEKQNMSTNPNNETIVLVSNLQPTVTEVDVMELFSQAGDISQISVLNRGCIQVFYKNREHAEQACAKYHNRLLDGQFMYVSVQQPDTELVPLLSTKTASTNIGSSLAATTASQSATMTTTMINKHAQGQSQQKDNGVLLTKNLIEQKKIRFFSISCLKYSANQSAVKTTDSSVGENEKNEKVLIPTPSPSSFVPQYDPYLPEPTGIKSSIFEDFYLIYRFPYQVQLRQIQFIKLGQCFGLAVFLPYYTYAYYLGTVTTFNFYLGLGIVGMSLVSLFSFGYFATRLICYLYTTPLCERVIITYVDFFGRRTDMEIPTIDIVPINEIETPDRFFLPFKRYSLQGIMYYSLKWGDIFDRPRFNRVFSGIITKDVKDWW</sequence>
<evidence type="ECO:0000256" key="10">
    <source>
        <dbReference type="SAM" id="Phobius"/>
    </source>
</evidence>
<evidence type="ECO:0000256" key="2">
    <source>
        <dbReference type="ARBA" id="ARBA00007020"/>
    </source>
</evidence>
<gene>
    <name evidence="12" type="ORF">GPM918_LOCUS8100</name>
    <name evidence="13" type="ORF">SRO942_LOCUS8100</name>
</gene>
<keyword evidence="9" id="KW-0694">RNA-binding</keyword>
<reference evidence="12" key="1">
    <citation type="submission" date="2021-02" db="EMBL/GenBank/DDBJ databases">
        <authorList>
            <person name="Nowell W R."/>
        </authorList>
    </citation>
    <scope>NUCLEOTIDE SEQUENCE</scope>
</reference>
<dbReference type="InterPro" id="IPR012677">
    <property type="entry name" value="Nucleotide-bd_a/b_plait_sf"/>
</dbReference>
<dbReference type="OrthoDB" id="6147888at2759"/>
<keyword evidence="7" id="KW-0496">Mitochondrion</keyword>
<evidence type="ECO:0000256" key="8">
    <source>
        <dbReference type="ARBA" id="ARBA00023136"/>
    </source>
</evidence>
<proteinExistence type="inferred from homology"/>
<evidence type="ECO:0000256" key="4">
    <source>
        <dbReference type="ARBA" id="ARBA00022692"/>
    </source>
</evidence>
<dbReference type="GO" id="GO:0005743">
    <property type="term" value="C:mitochondrial inner membrane"/>
    <property type="evidence" value="ECO:0007669"/>
    <property type="project" value="UniProtKB-SubCell"/>
</dbReference>
<dbReference type="SUPFAM" id="SSF54928">
    <property type="entry name" value="RNA-binding domain, RBD"/>
    <property type="match status" value="1"/>
</dbReference>
<evidence type="ECO:0000256" key="5">
    <source>
        <dbReference type="ARBA" id="ARBA00022792"/>
    </source>
</evidence>
<dbReference type="Proteomes" id="UP000663829">
    <property type="component" value="Unassembled WGS sequence"/>
</dbReference>
<dbReference type="Pfam" id="PF00076">
    <property type="entry name" value="RRM_1"/>
    <property type="match status" value="1"/>
</dbReference>
<dbReference type="PANTHER" id="PTHR13603:SF1">
    <property type="entry name" value="TRANSMEMBRANE PROTEIN 186"/>
    <property type="match status" value="1"/>
</dbReference>
<feature type="transmembrane region" description="Helical" evidence="10">
    <location>
        <begin position="241"/>
        <end position="259"/>
    </location>
</feature>
<keyword evidence="5" id="KW-0999">Mitochondrion inner membrane</keyword>
<dbReference type="PANTHER" id="PTHR13603">
    <property type="entry name" value="TRANSMEMBRANE PROTEIN 186"/>
    <property type="match status" value="1"/>
</dbReference>
<comment type="caution">
    <text evidence="12">The sequence shown here is derived from an EMBL/GenBank/DDBJ whole genome shotgun (WGS) entry which is preliminary data.</text>
</comment>
<evidence type="ECO:0000259" key="11">
    <source>
        <dbReference type="PROSITE" id="PS50102"/>
    </source>
</evidence>
<dbReference type="Gene3D" id="3.30.70.330">
    <property type="match status" value="1"/>
</dbReference>
<feature type="transmembrane region" description="Helical" evidence="10">
    <location>
        <begin position="271"/>
        <end position="292"/>
    </location>
</feature>
<comment type="similarity">
    <text evidence="2">Belongs to the TMEM186 family.</text>
</comment>
<accession>A0A813YXJ3</accession>
<feature type="non-terminal residue" evidence="12">
    <location>
        <position position="1"/>
    </location>
</feature>